<keyword evidence="3" id="KW-1185">Reference proteome</keyword>
<comment type="caution">
    <text evidence="2">The sequence shown here is derived from an EMBL/GenBank/DDBJ whole genome shotgun (WGS) entry which is preliminary data.</text>
</comment>
<sequence>PIGTNNAFVYEKSFPNYCTSKSKTSNMVGTVGPDMLIGPECFIGPEVGEGSPSGQALLYRGGTVSIIEADVQELANRGLRVYPHVNLTTEHALTITKALATLHANTLIAQLSNSQESKPNIPSQEKENTEDYQNANNQFSTLNEDNTDNEEKRQSLSERIHLVEPGCVKDRWTAQVTRLHLAESNLSILVDALHHKGTNQRTVRRLEALKSDLPTLTQFLQFASAMQSHRIPSVGPICMRDVWIATNEEEEEILAIRFRDGKELQGPPLRDAAWVWLTLLGGEVLRERYMELCDDYCNAFNKALLKQEATSLIEEISYFDVMRDLGENFLHAFLTILHKFVVSGTWFFDRQLHTDDGLQSLVDVISFLVDNGIVGSIFVI</sequence>
<protein>
    <submittedName>
        <fullName evidence="2">Uncharacterized protein</fullName>
    </submittedName>
</protein>
<feature type="non-terminal residue" evidence="2">
    <location>
        <position position="1"/>
    </location>
</feature>
<accession>A0AAN8WP57</accession>
<name>A0AAN8WP57_HALRR</name>
<evidence type="ECO:0000313" key="3">
    <source>
        <dbReference type="Proteomes" id="UP001381693"/>
    </source>
</evidence>
<dbReference type="EMBL" id="JAXCGZ010018004">
    <property type="protein sequence ID" value="KAK7067586.1"/>
    <property type="molecule type" value="Genomic_DNA"/>
</dbReference>
<feature type="region of interest" description="Disordered" evidence="1">
    <location>
        <begin position="111"/>
        <end position="132"/>
    </location>
</feature>
<dbReference type="Proteomes" id="UP001381693">
    <property type="component" value="Unassembled WGS sequence"/>
</dbReference>
<evidence type="ECO:0000256" key="1">
    <source>
        <dbReference type="SAM" id="MobiDB-lite"/>
    </source>
</evidence>
<dbReference type="AlphaFoldDB" id="A0AAN8WP57"/>
<organism evidence="2 3">
    <name type="scientific">Halocaridina rubra</name>
    <name type="common">Hawaiian red shrimp</name>
    <dbReference type="NCBI Taxonomy" id="373956"/>
    <lineage>
        <taxon>Eukaryota</taxon>
        <taxon>Metazoa</taxon>
        <taxon>Ecdysozoa</taxon>
        <taxon>Arthropoda</taxon>
        <taxon>Crustacea</taxon>
        <taxon>Multicrustacea</taxon>
        <taxon>Malacostraca</taxon>
        <taxon>Eumalacostraca</taxon>
        <taxon>Eucarida</taxon>
        <taxon>Decapoda</taxon>
        <taxon>Pleocyemata</taxon>
        <taxon>Caridea</taxon>
        <taxon>Atyoidea</taxon>
        <taxon>Atyidae</taxon>
        <taxon>Halocaridina</taxon>
    </lineage>
</organism>
<gene>
    <name evidence="2" type="ORF">SK128_021050</name>
</gene>
<feature type="compositionally biased region" description="Polar residues" evidence="1">
    <location>
        <begin position="111"/>
        <end position="123"/>
    </location>
</feature>
<proteinExistence type="predicted"/>
<evidence type="ECO:0000313" key="2">
    <source>
        <dbReference type="EMBL" id="KAK7067586.1"/>
    </source>
</evidence>
<reference evidence="2 3" key="1">
    <citation type="submission" date="2023-11" db="EMBL/GenBank/DDBJ databases">
        <title>Halocaridina rubra genome assembly.</title>
        <authorList>
            <person name="Smith C."/>
        </authorList>
    </citation>
    <scope>NUCLEOTIDE SEQUENCE [LARGE SCALE GENOMIC DNA]</scope>
    <source>
        <strain evidence="2">EP-1</strain>
        <tissue evidence="2">Whole</tissue>
    </source>
</reference>